<gene>
    <name evidence="1" type="ORF">Taro_057033</name>
</gene>
<accession>A0A843XXW7</accession>
<protein>
    <submittedName>
        <fullName evidence="1">Uncharacterized protein</fullName>
    </submittedName>
</protein>
<comment type="caution">
    <text evidence="1">The sequence shown here is derived from an EMBL/GenBank/DDBJ whole genome shotgun (WGS) entry which is preliminary data.</text>
</comment>
<keyword evidence="2" id="KW-1185">Reference proteome</keyword>
<dbReference type="EMBL" id="NMUH01018888">
    <property type="protein sequence ID" value="MQM23963.1"/>
    <property type="molecule type" value="Genomic_DNA"/>
</dbReference>
<sequence length="267" mass="28601">MLYVGSRPLFNSPFLGAVCGGTSVCGSLTSWHVRGLGWFCLWALDIVEVCSGRVCGETFFSRGCSMVSMRPLSRLVCVPRVASALRTGYPFWALFVRLTPLLSSGAHATSVVFWFARATVGFVVGLRICGGVSRRLREPTCGVAFTSAGVWSVELVEGVLCLSASLLELSRCSVCRVALLVEHCDICLWLLSTLCWLVVNSGEVLPEFFAAGSGGSASLGCPVFSVRQHRFSSISLAYADIILVCGGKSFLLAYVVSAAILEFCPLI</sequence>
<proteinExistence type="predicted"/>
<dbReference type="Proteomes" id="UP000652761">
    <property type="component" value="Unassembled WGS sequence"/>
</dbReference>
<reference evidence="1" key="1">
    <citation type="submission" date="2017-07" db="EMBL/GenBank/DDBJ databases">
        <title>Taro Niue Genome Assembly and Annotation.</title>
        <authorList>
            <person name="Atibalentja N."/>
            <person name="Keating K."/>
            <person name="Fields C.J."/>
        </authorList>
    </citation>
    <scope>NUCLEOTIDE SEQUENCE</scope>
    <source>
        <strain evidence="1">Niue_2</strain>
        <tissue evidence="1">Leaf</tissue>
    </source>
</reference>
<dbReference type="AlphaFoldDB" id="A0A843XXW7"/>
<organism evidence="1 2">
    <name type="scientific">Colocasia esculenta</name>
    <name type="common">Wild taro</name>
    <name type="synonym">Arum esculentum</name>
    <dbReference type="NCBI Taxonomy" id="4460"/>
    <lineage>
        <taxon>Eukaryota</taxon>
        <taxon>Viridiplantae</taxon>
        <taxon>Streptophyta</taxon>
        <taxon>Embryophyta</taxon>
        <taxon>Tracheophyta</taxon>
        <taxon>Spermatophyta</taxon>
        <taxon>Magnoliopsida</taxon>
        <taxon>Liliopsida</taxon>
        <taxon>Araceae</taxon>
        <taxon>Aroideae</taxon>
        <taxon>Colocasieae</taxon>
        <taxon>Colocasia</taxon>
    </lineage>
</organism>
<name>A0A843XXW7_COLES</name>
<evidence type="ECO:0000313" key="1">
    <source>
        <dbReference type="EMBL" id="MQM23963.1"/>
    </source>
</evidence>
<evidence type="ECO:0000313" key="2">
    <source>
        <dbReference type="Proteomes" id="UP000652761"/>
    </source>
</evidence>